<accession>A0AAW9HRT6</accession>
<dbReference type="InterPro" id="IPR046462">
    <property type="entry name" value="TerL_nuclease"/>
</dbReference>
<dbReference type="AlphaFoldDB" id="A0AAW9HRT6"/>
<dbReference type="PANTHER" id="PTHR41287">
    <property type="match status" value="1"/>
</dbReference>
<dbReference type="InterPro" id="IPR005021">
    <property type="entry name" value="Terminase_largesu-like"/>
</dbReference>
<evidence type="ECO:0000313" key="3">
    <source>
        <dbReference type="EMBL" id="MDZ4908207.1"/>
    </source>
</evidence>
<evidence type="ECO:0000259" key="2">
    <source>
        <dbReference type="Pfam" id="PF20441"/>
    </source>
</evidence>
<name>A0AAW9HRT6_CLOPF</name>
<evidence type="ECO:0000259" key="1">
    <source>
        <dbReference type="Pfam" id="PF03354"/>
    </source>
</evidence>
<comment type="caution">
    <text evidence="3">The sequence shown here is derived from an EMBL/GenBank/DDBJ whole genome shotgun (WGS) entry which is preliminary data.</text>
</comment>
<dbReference type="Proteomes" id="UP001288778">
    <property type="component" value="Unassembled WGS sequence"/>
</dbReference>
<dbReference type="InterPro" id="IPR046461">
    <property type="entry name" value="TerL_ATPase"/>
</dbReference>
<sequence length="568" mass="65958">MEFTYENLKGLEWAKEVVEGKFIANKWVKLECKKYIDRIETLQHKEDFKFYFNLKEAKIIYGLLHFINLATGHCANKPFVENMVGYQAFVIENVFCWFRKDDPTGQKMVEEVYLQLGRKSSKSVLSAIIELLILLRAPKFSQHAIAGKTRDISALIKADMERIIKASPKIAKYFKITRERILCKHNEAFCKNLSGEANNLNGLLLSTYIIDECANQETQEIIGALKLSQMSVQGSRLSIYISTAYDLEVNAFRELCDYYKKVLDGAIEDNKTLGLLFELDEGDDFTDENLWIKASPLQMTFEAGREFLRDEFKKALEVPSKMREFRIKILNQYLPSAKVEGFIELEKVRKCSIPTDKFNWYGRRVWLGLDLSQTCDNTSVTMLTYDEMTREIVAKSWAFIPNRVNEKSIKEKVDYYQMIQDGNCFIAGDEEVIDHYFVYEFILTLEKTYGVTIEAIGYDRYNCLALAGMLTRQGYNCIEVIQHSRFLHQPTRLLEESVLSRKFYYIENPLYEINFANCRVQYDTNLNKYVTKKKSNGKVDMVVSTIIALYLINNEILNELNNFGAIIL</sequence>
<dbReference type="InterPro" id="IPR027417">
    <property type="entry name" value="P-loop_NTPase"/>
</dbReference>
<reference evidence="3" key="1">
    <citation type="submission" date="2019-11" db="EMBL/GenBank/DDBJ databases">
        <title>Characterization of Clostridium perfringens isolates from swine manure treated agricultural soils.</title>
        <authorList>
            <person name="Wushke S.T."/>
        </authorList>
    </citation>
    <scope>NUCLEOTIDE SEQUENCE</scope>
    <source>
        <strain evidence="3">X94</strain>
    </source>
</reference>
<dbReference type="PANTHER" id="PTHR41287:SF1">
    <property type="entry name" value="PROTEIN YMFN"/>
    <property type="match status" value="1"/>
</dbReference>
<feature type="domain" description="Terminase large subunit-like ATPase" evidence="1">
    <location>
        <begin position="86"/>
        <end position="260"/>
    </location>
</feature>
<dbReference type="Pfam" id="PF03354">
    <property type="entry name" value="TerL_ATPase"/>
    <property type="match status" value="1"/>
</dbReference>
<feature type="domain" description="Terminase large subunit-like endonuclease" evidence="2">
    <location>
        <begin position="267"/>
        <end position="550"/>
    </location>
</feature>
<dbReference type="Gene3D" id="3.40.50.300">
    <property type="entry name" value="P-loop containing nucleotide triphosphate hydrolases"/>
    <property type="match status" value="1"/>
</dbReference>
<protein>
    <submittedName>
        <fullName evidence="3">Terminase large subunit</fullName>
    </submittedName>
</protein>
<dbReference type="GO" id="GO:0004519">
    <property type="term" value="F:endonuclease activity"/>
    <property type="evidence" value="ECO:0007669"/>
    <property type="project" value="InterPro"/>
</dbReference>
<gene>
    <name evidence="3" type="ORF">GNF68_03855</name>
</gene>
<proteinExistence type="predicted"/>
<dbReference type="Pfam" id="PF20441">
    <property type="entry name" value="TerL_nuclease"/>
    <property type="match status" value="1"/>
</dbReference>
<dbReference type="EMBL" id="WNUI01000005">
    <property type="protein sequence ID" value="MDZ4908207.1"/>
    <property type="molecule type" value="Genomic_DNA"/>
</dbReference>
<organism evidence="3 4">
    <name type="scientific">Clostridium perfringens</name>
    <dbReference type="NCBI Taxonomy" id="1502"/>
    <lineage>
        <taxon>Bacteria</taxon>
        <taxon>Bacillati</taxon>
        <taxon>Bacillota</taxon>
        <taxon>Clostridia</taxon>
        <taxon>Eubacteriales</taxon>
        <taxon>Clostridiaceae</taxon>
        <taxon>Clostridium</taxon>
    </lineage>
</organism>
<dbReference type="RefSeq" id="WP_198621133.1">
    <property type="nucleotide sequence ID" value="NZ_JACOHR010000014.1"/>
</dbReference>
<evidence type="ECO:0000313" key="4">
    <source>
        <dbReference type="Proteomes" id="UP001288778"/>
    </source>
</evidence>